<evidence type="ECO:0000259" key="7">
    <source>
        <dbReference type="Pfam" id="PF13508"/>
    </source>
</evidence>
<keyword evidence="5" id="KW-0012">Acyltransferase</keyword>
<gene>
    <name evidence="8" type="ORF">SAMN02745664_1322</name>
</gene>
<keyword evidence="2" id="KW-0678">Repressor</keyword>
<comment type="similarity">
    <text evidence="1">Belongs to the acetyltransferase family. GNAT subfamily.</text>
</comment>
<dbReference type="InterPro" id="IPR016181">
    <property type="entry name" value="Acyl_CoA_acyltransferase"/>
</dbReference>
<dbReference type="PANTHER" id="PTHR36449">
    <property type="entry name" value="ACETYLTRANSFERASE-RELATED"/>
    <property type="match status" value="1"/>
</dbReference>
<keyword evidence="4 8" id="KW-0808">Transferase</keyword>
<evidence type="ECO:0000313" key="9">
    <source>
        <dbReference type="Proteomes" id="UP000187495"/>
    </source>
</evidence>
<accession>A0A1N7GBQ1</accession>
<evidence type="ECO:0000256" key="3">
    <source>
        <dbReference type="ARBA" id="ARBA00022649"/>
    </source>
</evidence>
<keyword evidence="3" id="KW-1277">Toxin-antitoxin system</keyword>
<dbReference type="RefSeq" id="WP_158078470.1">
    <property type="nucleotide sequence ID" value="NZ_FTNU01000032.1"/>
</dbReference>
<evidence type="ECO:0000313" key="8">
    <source>
        <dbReference type="EMBL" id="SIS09956.1"/>
    </source>
</evidence>
<dbReference type="InterPro" id="IPR000182">
    <property type="entry name" value="GNAT_dom"/>
</dbReference>
<evidence type="ECO:0000256" key="6">
    <source>
        <dbReference type="ARBA" id="ARBA00049880"/>
    </source>
</evidence>
<dbReference type="EMBL" id="FTNU01000032">
    <property type="protein sequence ID" value="SIS09956.1"/>
    <property type="molecule type" value="Genomic_DNA"/>
</dbReference>
<dbReference type="SUPFAM" id="SSF55729">
    <property type="entry name" value="Acyl-CoA N-acyltransferases (Nat)"/>
    <property type="match status" value="1"/>
</dbReference>
<evidence type="ECO:0000256" key="4">
    <source>
        <dbReference type="ARBA" id="ARBA00022679"/>
    </source>
</evidence>
<dbReference type="Pfam" id="PF13508">
    <property type="entry name" value="Acetyltransf_7"/>
    <property type="match status" value="1"/>
</dbReference>
<reference evidence="9" key="1">
    <citation type="submission" date="2017-01" db="EMBL/GenBank/DDBJ databases">
        <authorList>
            <person name="Varghese N."/>
            <person name="Submissions S."/>
        </authorList>
    </citation>
    <scope>NUCLEOTIDE SEQUENCE [LARGE SCALE GENOMIC DNA]</scope>
    <source>
        <strain evidence="9">DSM 21768</strain>
    </source>
</reference>
<comment type="catalytic activity">
    <reaction evidence="6">
        <text>glycyl-tRNA(Gly) + acetyl-CoA = N-acetylglycyl-tRNA(Gly) + CoA + H(+)</text>
        <dbReference type="Rhea" id="RHEA:81867"/>
        <dbReference type="Rhea" id="RHEA-COMP:9683"/>
        <dbReference type="Rhea" id="RHEA-COMP:19766"/>
        <dbReference type="ChEBI" id="CHEBI:15378"/>
        <dbReference type="ChEBI" id="CHEBI:57287"/>
        <dbReference type="ChEBI" id="CHEBI:57288"/>
        <dbReference type="ChEBI" id="CHEBI:78522"/>
        <dbReference type="ChEBI" id="CHEBI:232036"/>
    </reaction>
</comment>
<evidence type="ECO:0000256" key="1">
    <source>
        <dbReference type="ARBA" id="ARBA00009342"/>
    </source>
</evidence>
<dbReference type="CDD" id="cd04301">
    <property type="entry name" value="NAT_SF"/>
    <property type="match status" value="1"/>
</dbReference>
<name>A0A1N7GBQ1_9GAMM</name>
<evidence type="ECO:0000256" key="5">
    <source>
        <dbReference type="ARBA" id="ARBA00023315"/>
    </source>
</evidence>
<dbReference type="AlphaFoldDB" id="A0A1N7GBQ1"/>
<feature type="domain" description="N-acetyltransferase" evidence="7">
    <location>
        <begin position="67"/>
        <end position="138"/>
    </location>
</feature>
<keyword evidence="9" id="KW-1185">Reference proteome</keyword>
<protein>
    <submittedName>
        <fullName evidence="8">Acetyltransferase (GNAT) domain-containing protein</fullName>
    </submittedName>
</protein>
<dbReference type="Gene3D" id="3.40.630.30">
    <property type="match status" value="1"/>
</dbReference>
<dbReference type="STRING" id="34061.B0189_10915"/>
<evidence type="ECO:0000256" key="2">
    <source>
        <dbReference type="ARBA" id="ARBA00022491"/>
    </source>
</evidence>
<organism evidence="8 9">
    <name type="scientific">Moraxella cuniculi DSM 21768</name>
    <dbReference type="NCBI Taxonomy" id="1122245"/>
    <lineage>
        <taxon>Bacteria</taxon>
        <taxon>Pseudomonadati</taxon>
        <taxon>Pseudomonadota</taxon>
        <taxon>Gammaproteobacteria</taxon>
        <taxon>Moraxellales</taxon>
        <taxon>Moraxellaceae</taxon>
        <taxon>Moraxella</taxon>
    </lineage>
</organism>
<sequence length="154" mass="16684">MLDIQPLGKHHNKQGFDCGNESINRYLQQMASQHCKKGIAQVHALADGANIQAFYTLSAISLNNEQGAVKGYPNQIPAVLIGRLGVAIEQQGKGIANQLISHAMHQAKAISTMAGVAFVIIDAKTETLAEYYTNLGFVRLPSSPLRLVYPISQI</sequence>
<dbReference type="PANTHER" id="PTHR36449:SF1">
    <property type="entry name" value="ACETYLTRANSFERASE"/>
    <property type="match status" value="1"/>
</dbReference>
<proteinExistence type="inferred from homology"/>
<dbReference type="Proteomes" id="UP000187495">
    <property type="component" value="Unassembled WGS sequence"/>
</dbReference>
<dbReference type="GO" id="GO:0016747">
    <property type="term" value="F:acyltransferase activity, transferring groups other than amino-acyl groups"/>
    <property type="evidence" value="ECO:0007669"/>
    <property type="project" value="InterPro"/>
</dbReference>